<comment type="caution">
    <text evidence="1">The sequence shown here is derived from an EMBL/GenBank/DDBJ whole genome shotgun (WGS) entry which is preliminary data.</text>
</comment>
<dbReference type="Proteomes" id="UP000241769">
    <property type="component" value="Unassembled WGS sequence"/>
</dbReference>
<reference evidence="1 2" key="1">
    <citation type="journal article" date="2018" name="Genome Biol. Evol.">
        <title>Multiple Roots of Fruiting Body Formation in Amoebozoa.</title>
        <authorList>
            <person name="Hillmann F."/>
            <person name="Forbes G."/>
            <person name="Novohradska S."/>
            <person name="Ferling I."/>
            <person name="Riege K."/>
            <person name="Groth M."/>
            <person name="Westermann M."/>
            <person name="Marz M."/>
            <person name="Spaller T."/>
            <person name="Winckler T."/>
            <person name="Schaap P."/>
            <person name="Glockner G."/>
        </authorList>
    </citation>
    <scope>NUCLEOTIDE SEQUENCE [LARGE SCALE GENOMIC DNA]</scope>
    <source>
        <strain evidence="1 2">Jena</strain>
    </source>
</reference>
<dbReference type="AlphaFoldDB" id="A0A2P6MN83"/>
<evidence type="ECO:0000313" key="1">
    <source>
        <dbReference type="EMBL" id="PRP73157.1"/>
    </source>
</evidence>
<gene>
    <name evidence="1" type="ORF">PROFUN_03471</name>
</gene>
<name>A0A2P6MN83_9EUKA</name>
<dbReference type="EMBL" id="MDYQ01000661">
    <property type="protein sequence ID" value="PRP73157.1"/>
    <property type="molecule type" value="Genomic_DNA"/>
</dbReference>
<protein>
    <submittedName>
        <fullName evidence="1">Uncharacterized protein</fullName>
    </submittedName>
</protein>
<sequence length="92" mass="10200">MSPSSCILRGWMALFTNFEILPQCLRATSNLSQDSFSDLFQFNIAPRSARVPDLPATISYHLKDGSARLTYLSSRGVRQDSKVCFVRAPSGV</sequence>
<dbReference type="InParanoid" id="A0A2P6MN83"/>
<proteinExistence type="predicted"/>
<organism evidence="1 2">
    <name type="scientific">Planoprotostelium fungivorum</name>
    <dbReference type="NCBI Taxonomy" id="1890364"/>
    <lineage>
        <taxon>Eukaryota</taxon>
        <taxon>Amoebozoa</taxon>
        <taxon>Evosea</taxon>
        <taxon>Variosea</taxon>
        <taxon>Cavosteliida</taxon>
        <taxon>Cavosteliaceae</taxon>
        <taxon>Planoprotostelium</taxon>
    </lineage>
</organism>
<accession>A0A2P6MN83</accession>
<evidence type="ECO:0000313" key="2">
    <source>
        <dbReference type="Proteomes" id="UP000241769"/>
    </source>
</evidence>
<keyword evidence="2" id="KW-1185">Reference proteome</keyword>